<evidence type="ECO:0000313" key="2">
    <source>
        <dbReference type="Proteomes" id="UP000037035"/>
    </source>
</evidence>
<accession>A0A0L6V8W3</accession>
<dbReference type="PANTHER" id="PTHR47501">
    <property type="entry name" value="TRANSPOSASE-RELATED"/>
    <property type="match status" value="1"/>
</dbReference>
<dbReference type="PANTHER" id="PTHR47501:SF5">
    <property type="entry name" value="HAT C-TERMINAL DIMERISATION DOMAIN-CONTAINING PROTEIN"/>
    <property type="match status" value="1"/>
</dbReference>
<proteinExistence type="predicted"/>
<dbReference type="OrthoDB" id="10586340at2759"/>
<protein>
    <submittedName>
        <fullName evidence="1">Uncharacterized protein</fullName>
    </submittedName>
</protein>
<comment type="caution">
    <text evidence="1">The sequence shown here is derived from an EMBL/GenBank/DDBJ whole genome shotgun (WGS) entry which is preliminary data.</text>
</comment>
<evidence type="ECO:0000313" key="1">
    <source>
        <dbReference type="EMBL" id="KNZ57203.1"/>
    </source>
</evidence>
<feature type="non-terminal residue" evidence="1">
    <location>
        <position position="1"/>
    </location>
</feature>
<gene>
    <name evidence="1" type="ORF">VP01_2212g2</name>
</gene>
<dbReference type="AlphaFoldDB" id="A0A0L6V8W3"/>
<keyword evidence="2" id="KW-1185">Reference proteome</keyword>
<dbReference type="EMBL" id="LAVV01007073">
    <property type="protein sequence ID" value="KNZ57203.1"/>
    <property type="molecule type" value="Genomic_DNA"/>
</dbReference>
<name>A0A0L6V8W3_9BASI</name>
<organism evidence="1 2">
    <name type="scientific">Puccinia sorghi</name>
    <dbReference type="NCBI Taxonomy" id="27349"/>
    <lineage>
        <taxon>Eukaryota</taxon>
        <taxon>Fungi</taxon>
        <taxon>Dikarya</taxon>
        <taxon>Basidiomycota</taxon>
        <taxon>Pucciniomycotina</taxon>
        <taxon>Pucciniomycetes</taxon>
        <taxon>Pucciniales</taxon>
        <taxon>Pucciniaceae</taxon>
        <taxon>Puccinia</taxon>
    </lineage>
</organism>
<sequence length="157" mass="18016">PIYLWFVSLIISHRVPTSVCGARKKSVYLEEVFQIFGIIVMALVKLSDGCPQCQKAIDRGAKLPATSLQEKKSLIKKTLNKILYLWLLCQAIPWTCIEDPYLRAAFHYCECGAELFKQKWAATFGHVIYLELQEAMLHLLRAANSKFTLIHDVLIYR</sequence>
<reference evidence="1 2" key="1">
    <citation type="submission" date="2015-08" db="EMBL/GenBank/DDBJ databases">
        <title>Next Generation Sequencing and Analysis of the Genome of Puccinia sorghi L Schw, the Causal Agent of Maize Common Rust.</title>
        <authorList>
            <person name="Rochi L."/>
            <person name="Burguener G."/>
            <person name="Darino M."/>
            <person name="Turjanski A."/>
            <person name="Kreff E."/>
            <person name="Dieguez M.J."/>
            <person name="Sacco F."/>
        </authorList>
    </citation>
    <scope>NUCLEOTIDE SEQUENCE [LARGE SCALE GENOMIC DNA]</scope>
    <source>
        <strain evidence="1 2">RO10H11247</strain>
    </source>
</reference>
<dbReference type="VEuPathDB" id="FungiDB:VP01_2212g2"/>
<dbReference type="Proteomes" id="UP000037035">
    <property type="component" value="Unassembled WGS sequence"/>
</dbReference>